<feature type="domain" description="Inhibitor I9" evidence="2">
    <location>
        <begin position="4"/>
        <end position="86"/>
    </location>
</feature>
<accession>A0ABR3G248</accession>
<reference evidence="3 4" key="1">
    <citation type="submission" date="2024-02" db="EMBL/GenBank/DDBJ databases">
        <title>A draft genome for the cacao thread blight pathogen Marasmius crinis-equi.</title>
        <authorList>
            <person name="Cohen S.P."/>
            <person name="Baruah I.K."/>
            <person name="Amoako-Attah I."/>
            <person name="Bukari Y."/>
            <person name="Meinhardt L.W."/>
            <person name="Bailey B.A."/>
        </authorList>
    </citation>
    <scope>NUCLEOTIDE SEQUENCE [LARGE SCALE GENOMIC DNA]</scope>
    <source>
        <strain evidence="3 4">GH-76</strain>
    </source>
</reference>
<sequence length="87" mass="9611">MSGKFIVVFKSDTSQEEVDKQASEISNNDAFIIHNAHDDLSGGEVHKKHSLLKGFTATIPESYMQQLQSLQGSVIDYIEPDGKVTTQ</sequence>
<evidence type="ECO:0000259" key="2">
    <source>
        <dbReference type="Pfam" id="PF05922"/>
    </source>
</evidence>
<dbReference type="SUPFAM" id="SSF54897">
    <property type="entry name" value="Protease propeptides/inhibitors"/>
    <property type="match status" value="1"/>
</dbReference>
<comment type="caution">
    <text evidence="3">The sequence shown here is derived from an EMBL/GenBank/DDBJ whole genome shotgun (WGS) entry which is preliminary data.</text>
</comment>
<keyword evidence="4" id="KW-1185">Reference proteome</keyword>
<evidence type="ECO:0000313" key="3">
    <source>
        <dbReference type="EMBL" id="KAL0581885.1"/>
    </source>
</evidence>
<dbReference type="PANTHER" id="PTHR28288:SF2">
    <property type="entry name" value="PROTEASE B INHIBITOR 2"/>
    <property type="match status" value="1"/>
</dbReference>
<dbReference type="InterPro" id="IPR037045">
    <property type="entry name" value="S8pro/Inhibitor_I9_sf"/>
</dbReference>
<dbReference type="Pfam" id="PF05922">
    <property type="entry name" value="Inhibitor_I9"/>
    <property type="match status" value="1"/>
</dbReference>
<dbReference type="InterPro" id="IPR052471">
    <property type="entry name" value="PBI_I9"/>
</dbReference>
<dbReference type="Proteomes" id="UP001465976">
    <property type="component" value="Unassembled WGS sequence"/>
</dbReference>
<comment type="similarity">
    <text evidence="1">Belongs to the protease inhibitor I9 family.</text>
</comment>
<proteinExistence type="inferred from homology"/>
<protein>
    <recommendedName>
        <fullName evidence="2">Inhibitor I9 domain-containing protein</fullName>
    </recommendedName>
</protein>
<dbReference type="Gene3D" id="3.30.70.80">
    <property type="entry name" value="Peptidase S8 propeptide/proteinase inhibitor I9"/>
    <property type="match status" value="1"/>
</dbReference>
<evidence type="ECO:0000256" key="1">
    <source>
        <dbReference type="ARBA" id="ARBA00038069"/>
    </source>
</evidence>
<dbReference type="PANTHER" id="PTHR28288">
    <property type="entry name" value="PROTEASE B INHIBITOR 2"/>
    <property type="match status" value="1"/>
</dbReference>
<dbReference type="InterPro" id="IPR010259">
    <property type="entry name" value="S8pro/Inhibitor_I9"/>
</dbReference>
<evidence type="ECO:0000313" key="4">
    <source>
        <dbReference type="Proteomes" id="UP001465976"/>
    </source>
</evidence>
<gene>
    <name evidence="3" type="ORF">V5O48_000114</name>
</gene>
<name>A0ABR3G248_9AGAR</name>
<dbReference type="EMBL" id="JBAHYK010000002">
    <property type="protein sequence ID" value="KAL0581885.1"/>
    <property type="molecule type" value="Genomic_DNA"/>
</dbReference>
<organism evidence="3 4">
    <name type="scientific">Marasmius crinis-equi</name>
    <dbReference type="NCBI Taxonomy" id="585013"/>
    <lineage>
        <taxon>Eukaryota</taxon>
        <taxon>Fungi</taxon>
        <taxon>Dikarya</taxon>
        <taxon>Basidiomycota</taxon>
        <taxon>Agaricomycotina</taxon>
        <taxon>Agaricomycetes</taxon>
        <taxon>Agaricomycetidae</taxon>
        <taxon>Agaricales</taxon>
        <taxon>Marasmiineae</taxon>
        <taxon>Marasmiaceae</taxon>
        <taxon>Marasmius</taxon>
    </lineage>
</organism>